<dbReference type="SUPFAM" id="SSF50891">
    <property type="entry name" value="Cyclophilin-like"/>
    <property type="match status" value="1"/>
</dbReference>
<dbReference type="PANTHER" id="PTHR43309">
    <property type="entry name" value="5-OXOPROLINASE SUBUNIT C"/>
    <property type="match status" value="1"/>
</dbReference>
<dbReference type="InterPro" id="IPR029000">
    <property type="entry name" value="Cyclophilin-like_dom_sf"/>
</dbReference>
<dbReference type="GO" id="GO:0016787">
    <property type="term" value="F:hydrolase activity"/>
    <property type="evidence" value="ECO:0007669"/>
    <property type="project" value="UniProtKB-KW"/>
</dbReference>
<proteinExistence type="predicted"/>
<dbReference type="Gene3D" id="2.40.100.10">
    <property type="entry name" value="Cyclophilin-like"/>
    <property type="match status" value="1"/>
</dbReference>
<dbReference type="InterPro" id="IPR052708">
    <property type="entry name" value="PxpC"/>
</dbReference>
<keyword evidence="6" id="KW-1185">Reference proteome</keyword>
<name>A0A1N6L2R9_9BURK</name>
<evidence type="ECO:0000313" key="5">
    <source>
        <dbReference type="EMBL" id="SIO63064.1"/>
    </source>
</evidence>
<keyword evidence="3" id="KW-0067">ATP-binding</keyword>
<feature type="domain" description="Carboxyltransferase" evidence="4">
    <location>
        <begin position="30"/>
        <end position="322"/>
    </location>
</feature>
<dbReference type="NCBIfam" id="TIGR00724">
    <property type="entry name" value="urea_amlyse_rel"/>
    <property type="match status" value="1"/>
</dbReference>
<dbReference type="OrthoDB" id="9768696at2"/>
<organism evidence="5 6">
    <name type="scientific">Paraburkholderia phenazinium</name>
    <dbReference type="NCBI Taxonomy" id="60549"/>
    <lineage>
        <taxon>Bacteria</taxon>
        <taxon>Pseudomonadati</taxon>
        <taxon>Pseudomonadota</taxon>
        <taxon>Betaproteobacteria</taxon>
        <taxon>Burkholderiales</taxon>
        <taxon>Burkholderiaceae</taxon>
        <taxon>Paraburkholderia</taxon>
    </lineage>
</organism>
<protein>
    <submittedName>
        <fullName evidence="5">Biotin-dependent carboxylase uncharacterized domain-containing protein</fullName>
    </submittedName>
</protein>
<sequence length="331" mass="35332">MLTDLLKAIEVVKPGLATSVQDTGRQGYYHVGIPPSGALDQYALRAANLLVGNAEETAVLECTLLGPQLLFNVETLIAVTGAEMTPKIDGAVQACNVALRIKAGSTLTFDYVKGGARAYLAVAGGIDVPVVLGSRSTYTLGAIGGLEGRRLQKGDSLSVGSVRGPVREGAVLPDALRVPLAREVELRVLPGLYHHRLTDESARTFFEDTWAVAPEADRIGYRYKQGRPLTFREREQPFGAGADPSNIVDACYPIGSIQVPAGLEPIILHRDAVSGGGYATIGTVISADMDVIGQMQPNHLARFVPVTMAQALAARRDAQLRLARLREVLLR</sequence>
<keyword evidence="2" id="KW-0378">Hydrolase</keyword>
<dbReference type="Pfam" id="PF02626">
    <property type="entry name" value="CT_A_B"/>
    <property type="match status" value="1"/>
</dbReference>
<accession>A0A1N6L2R9</accession>
<dbReference type="GO" id="GO:0005524">
    <property type="term" value="F:ATP binding"/>
    <property type="evidence" value="ECO:0007669"/>
    <property type="project" value="UniProtKB-KW"/>
</dbReference>
<keyword evidence="1" id="KW-0547">Nucleotide-binding</keyword>
<gene>
    <name evidence="5" type="ORF">SAMN05444165_5726</name>
</gene>
<dbReference type="AlphaFoldDB" id="A0A1N6L2R9"/>
<dbReference type="RefSeq" id="WP_074300654.1">
    <property type="nucleotide sequence ID" value="NZ_FSRU01000002.1"/>
</dbReference>
<dbReference type="InterPro" id="IPR003778">
    <property type="entry name" value="CT_A_B"/>
</dbReference>
<evidence type="ECO:0000256" key="3">
    <source>
        <dbReference type="ARBA" id="ARBA00022840"/>
    </source>
</evidence>
<evidence type="ECO:0000256" key="1">
    <source>
        <dbReference type="ARBA" id="ARBA00022741"/>
    </source>
</evidence>
<dbReference type="SMART" id="SM00797">
    <property type="entry name" value="AHS2"/>
    <property type="match status" value="1"/>
</dbReference>
<dbReference type="Proteomes" id="UP000185151">
    <property type="component" value="Unassembled WGS sequence"/>
</dbReference>
<evidence type="ECO:0000259" key="4">
    <source>
        <dbReference type="SMART" id="SM00797"/>
    </source>
</evidence>
<reference evidence="5 6" key="1">
    <citation type="submission" date="2016-11" db="EMBL/GenBank/DDBJ databases">
        <authorList>
            <person name="Jaros S."/>
            <person name="Januszkiewicz K."/>
            <person name="Wedrychowicz H."/>
        </authorList>
    </citation>
    <scope>NUCLEOTIDE SEQUENCE [LARGE SCALE GENOMIC DNA]</scope>
    <source>
        <strain evidence="5 6">GAS95</strain>
    </source>
</reference>
<evidence type="ECO:0000256" key="2">
    <source>
        <dbReference type="ARBA" id="ARBA00022801"/>
    </source>
</evidence>
<evidence type="ECO:0000313" key="6">
    <source>
        <dbReference type="Proteomes" id="UP000185151"/>
    </source>
</evidence>
<dbReference type="PANTHER" id="PTHR43309:SF3">
    <property type="entry name" value="5-OXOPROLINASE SUBUNIT C"/>
    <property type="match status" value="1"/>
</dbReference>
<dbReference type="EMBL" id="FSRU01000002">
    <property type="protein sequence ID" value="SIO63064.1"/>
    <property type="molecule type" value="Genomic_DNA"/>
</dbReference>